<dbReference type="EMBL" id="AWVQ01000648">
    <property type="protein sequence ID" value="ERK69626.1"/>
    <property type="molecule type" value="Genomic_DNA"/>
</dbReference>
<gene>
    <name evidence="1" type="ORF">N136_04049</name>
</gene>
<accession>U2RL74</accession>
<sequence length="60" mass="6334">MTELFQARHIGTDDDAQRTMLSAVGDAHSRAYASVEEVVAAAVPAGIRVDPAYRPALPAP</sequence>
<dbReference type="RefSeq" id="WP_021764746.1">
    <property type="nucleotide sequence ID" value="NZ_KI272558.1"/>
</dbReference>
<evidence type="ECO:0000313" key="1">
    <source>
        <dbReference type="EMBL" id="ERK69626.1"/>
    </source>
</evidence>
<name>U2RL74_LEIAQ</name>
<reference evidence="1 2" key="1">
    <citation type="submission" date="2013-08" db="EMBL/GenBank/DDBJ databases">
        <authorList>
            <person name="Weinstock G."/>
            <person name="Sodergren E."/>
            <person name="Wylie T."/>
            <person name="Fulton L."/>
            <person name="Fulton R."/>
            <person name="Fronick C."/>
            <person name="O'Laughlin M."/>
            <person name="Godfrey J."/>
            <person name="Miner T."/>
            <person name="Herter B."/>
            <person name="Appelbaum E."/>
            <person name="Cordes M."/>
            <person name="Lek S."/>
            <person name="Wollam A."/>
            <person name="Pepin K.H."/>
            <person name="Palsikar V.B."/>
            <person name="Mitreva M."/>
            <person name="Wilson R.K."/>
        </authorList>
    </citation>
    <scope>NUCLEOTIDE SEQUENCE [LARGE SCALE GENOMIC DNA]</scope>
    <source>
        <strain evidence="1 2">ATCC 14665</strain>
    </source>
</reference>
<protein>
    <submittedName>
        <fullName evidence="1">Uncharacterized protein</fullName>
    </submittedName>
</protein>
<organism evidence="1 2">
    <name type="scientific">Leifsonia aquatica ATCC 14665</name>
    <dbReference type="NCBI Taxonomy" id="1358026"/>
    <lineage>
        <taxon>Bacteria</taxon>
        <taxon>Bacillati</taxon>
        <taxon>Actinomycetota</taxon>
        <taxon>Actinomycetes</taxon>
        <taxon>Micrococcales</taxon>
        <taxon>Microbacteriaceae</taxon>
        <taxon>Leifsonia</taxon>
    </lineage>
</organism>
<evidence type="ECO:0000313" key="2">
    <source>
        <dbReference type="Proteomes" id="UP000016605"/>
    </source>
</evidence>
<dbReference type="AlphaFoldDB" id="U2RL74"/>
<feature type="non-terminal residue" evidence="1">
    <location>
        <position position="60"/>
    </location>
</feature>
<dbReference type="HOGENOM" id="CLU_2947179_0_0_11"/>
<proteinExistence type="predicted"/>
<comment type="caution">
    <text evidence="1">The sequence shown here is derived from an EMBL/GenBank/DDBJ whole genome shotgun (WGS) entry which is preliminary data.</text>
</comment>
<dbReference type="Proteomes" id="UP000016605">
    <property type="component" value="Unassembled WGS sequence"/>
</dbReference>